<keyword evidence="1" id="KW-0175">Coiled coil</keyword>
<feature type="coiled-coil region" evidence="1">
    <location>
        <begin position="779"/>
        <end position="959"/>
    </location>
</feature>
<feature type="coiled-coil region" evidence="1">
    <location>
        <begin position="523"/>
        <end position="583"/>
    </location>
</feature>
<evidence type="ECO:0000313" key="3">
    <source>
        <dbReference type="EMBL" id="JAP94325.1"/>
    </source>
</evidence>
<feature type="compositionally biased region" description="Polar residues" evidence="2">
    <location>
        <begin position="232"/>
        <end position="250"/>
    </location>
</feature>
<organism evidence="3">
    <name type="scientific">Trepomonas sp. PC1</name>
    <dbReference type="NCBI Taxonomy" id="1076344"/>
    <lineage>
        <taxon>Eukaryota</taxon>
        <taxon>Metamonada</taxon>
        <taxon>Diplomonadida</taxon>
        <taxon>Hexamitidae</taxon>
        <taxon>Hexamitinae</taxon>
        <taxon>Trepomonas</taxon>
    </lineage>
</organism>
<gene>
    <name evidence="3" type="ORF">TPC1_13067</name>
</gene>
<sequence length="1086" mass="129524">MQQQLDKSPDMQNLCDIDILQLSPNSQYVSQSKGDFYQDFTKLLKSDSSPTITLPFVQAMIKNQQLRMNDEQIRRKMIDDTYKDYLRVKQKYQVQPPKLSPSPLLEKSLRLEQSQARILEILKSPVPKTAISKNHAQKQQTIKPMRKSFKNLIINVETSDDPTFSQPSSSNQTRRYTQDKHRELWEKAKQAEFQRQMELKKQKFDEDTEQMLKLSNEIEKRKQIQETKSRLNKTVTQTEEALTESPNSKLKQIEEEKLKRRQLEEDLVQKRKVQEQQRQKRIEEEKQKKIDAERLKQQQKAEAEQQRLVLLKQKQQQFQKQAKQKELEALEKKEQLRKEDERLKKLKIEELKQKEEEKLQKQLQQKLQLKEAEEKWRLSQSQKLIESQNESPNELKPQVCLDNIPEPSLQEEQTKIIQGELENLSSKIAQKILKMRQQKSETENSPEISKVELQHIPAISPQLSNQTIDPPKQNKSNLIHNNSELEQSKRSNSSRVYQLNQSDSKTNLSVQNLSVEQQRFQDEIKQKYQIQQKKQQLEELENEAQLFEMKKKMQNKTQNQHNLQLSEKQIQQLRMKSKELAQNKLLYSEEFRESIKMLNCKLEPDMVKTIHQSANFQSEGLIQLSRIGVRVVKQVRAHTQLQLLLIKQREEEVQNELLKEQEIIDRIKNLKLEIFNQQHKIQNQRQAEIESKLNQTLINSTRPTFPWFGVEKSNHSNLIKSRNMMRQTLDTQEKLILQNSLKFSLIGLTQLHHVGINILKTINYTSKKSQLQTEFSSIHSRMEKELKAQEEKLRSKHDLYEHRQKDEEVEKLKEAERQEQMRFEEQMREKQRVEQEILFKQEQQQKIIEQKEFLRKQELLKEEQQKDALARELKEEQKRLEEYYKKQELLEQNKVQEQKKQIEEEQRKQLEQMIQLEQQKMLEQQLQQKKDEQKQIFESENLKIESQRMQEQKHELLQKLEPKKQQQNQPPQIEQNENKQTKIQIGQPQISPNRKTEPTRPSSPWFGAEKSNKQNVQRSKLMIQRFASNSLKQVLRTSINFNLGCLTQLYQLGAMIQENAASSSKYSAKALRNVEQLAERINRWVK</sequence>
<accession>A0A146KFB5</accession>
<evidence type="ECO:0000256" key="1">
    <source>
        <dbReference type="SAM" id="Coils"/>
    </source>
</evidence>
<evidence type="ECO:0000256" key="2">
    <source>
        <dbReference type="SAM" id="MobiDB-lite"/>
    </source>
</evidence>
<feature type="region of interest" description="Disordered" evidence="2">
    <location>
        <begin position="228"/>
        <end position="250"/>
    </location>
</feature>
<feature type="non-terminal residue" evidence="3">
    <location>
        <position position="1"/>
    </location>
</feature>
<dbReference type="EMBL" id="GDID01002281">
    <property type="protein sequence ID" value="JAP94325.1"/>
    <property type="molecule type" value="Transcribed_RNA"/>
</dbReference>
<feature type="compositionally biased region" description="Polar residues" evidence="2">
    <location>
        <begin position="981"/>
        <end position="993"/>
    </location>
</feature>
<name>A0A146KFB5_9EUKA</name>
<feature type="region of interest" description="Disordered" evidence="2">
    <location>
        <begin position="961"/>
        <end position="1013"/>
    </location>
</feature>
<reference evidence="3" key="1">
    <citation type="submission" date="2015-07" db="EMBL/GenBank/DDBJ databases">
        <title>Adaptation to a free-living lifestyle via gene acquisitions in the diplomonad Trepomonas sp. PC1.</title>
        <authorList>
            <person name="Xu F."/>
            <person name="Jerlstrom-Hultqvist J."/>
            <person name="Kolisko M."/>
            <person name="Simpson A.G.B."/>
            <person name="Roger A.J."/>
            <person name="Svard S.G."/>
            <person name="Andersson J.O."/>
        </authorList>
    </citation>
    <scope>NUCLEOTIDE SEQUENCE</scope>
    <source>
        <strain evidence="3">PC1</strain>
    </source>
</reference>
<feature type="coiled-coil region" evidence="1">
    <location>
        <begin position="650"/>
        <end position="687"/>
    </location>
</feature>
<proteinExistence type="predicted"/>
<feature type="compositionally biased region" description="Polar residues" evidence="2">
    <location>
        <begin position="161"/>
        <end position="175"/>
    </location>
</feature>
<feature type="region of interest" description="Disordered" evidence="2">
    <location>
        <begin position="158"/>
        <end position="180"/>
    </location>
</feature>
<protein>
    <submittedName>
        <fullName evidence="3">Uncharacterized protein</fullName>
    </submittedName>
</protein>
<dbReference type="AlphaFoldDB" id="A0A146KFB5"/>
<feature type="compositionally biased region" description="Low complexity" evidence="2">
    <location>
        <begin position="965"/>
        <end position="975"/>
    </location>
</feature>